<name>A0A4T0WUT0_9ASCO</name>
<organism evidence="2 3">
    <name type="scientific">Pichia inconspicua</name>
    <dbReference type="NCBI Taxonomy" id="52247"/>
    <lineage>
        <taxon>Eukaryota</taxon>
        <taxon>Fungi</taxon>
        <taxon>Dikarya</taxon>
        <taxon>Ascomycota</taxon>
        <taxon>Saccharomycotina</taxon>
        <taxon>Pichiomycetes</taxon>
        <taxon>Pichiales</taxon>
        <taxon>Pichiaceae</taxon>
        <taxon>Pichia</taxon>
    </lineage>
</organism>
<feature type="signal peptide" evidence="1">
    <location>
        <begin position="1"/>
        <end position="16"/>
    </location>
</feature>
<sequence>MNTILSLLFLLQIVQAAIISPIQGITGGEIDGSIQTPHAIKPISAVVGGGSAIRDQTVSISPSLVTSATATIVSAAPTTTVNPTPIAYENASSTVKYAFNNDFLIVSSVVSALFLI</sequence>
<evidence type="ECO:0000256" key="1">
    <source>
        <dbReference type="SAM" id="SignalP"/>
    </source>
</evidence>
<keyword evidence="1" id="KW-0732">Signal</keyword>
<proteinExistence type="predicted"/>
<dbReference type="Proteomes" id="UP000307173">
    <property type="component" value="Unassembled WGS sequence"/>
</dbReference>
<dbReference type="EMBL" id="SELW01000677">
    <property type="protein sequence ID" value="TID13552.1"/>
    <property type="molecule type" value="Genomic_DNA"/>
</dbReference>
<keyword evidence="3" id="KW-1185">Reference proteome</keyword>
<gene>
    <name evidence="2" type="ORF">CANINC_004910</name>
</gene>
<feature type="chain" id="PRO_5020265460" evidence="1">
    <location>
        <begin position="17"/>
        <end position="116"/>
    </location>
</feature>
<dbReference type="AlphaFoldDB" id="A0A4T0WUT0"/>
<accession>A0A4T0WUT0</accession>
<evidence type="ECO:0000313" key="3">
    <source>
        <dbReference type="Proteomes" id="UP000307173"/>
    </source>
</evidence>
<evidence type="ECO:0000313" key="2">
    <source>
        <dbReference type="EMBL" id="TID13552.1"/>
    </source>
</evidence>
<comment type="caution">
    <text evidence="2">The sequence shown here is derived from an EMBL/GenBank/DDBJ whole genome shotgun (WGS) entry which is preliminary data.</text>
</comment>
<reference evidence="2 3" key="1">
    <citation type="journal article" date="2019" name="Front. Genet.">
        <title>Whole-Genome Sequencing of the Opportunistic Yeast Pathogen Candida inconspicua Uncovers Its Hybrid Origin.</title>
        <authorList>
            <person name="Mixao V."/>
            <person name="Hansen A.P."/>
            <person name="Saus E."/>
            <person name="Boekhout T."/>
            <person name="Lass-Florl C."/>
            <person name="Gabaldon T."/>
        </authorList>
    </citation>
    <scope>NUCLEOTIDE SEQUENCE [LARGE SCALE GENOMIC DNA]</scope>
    <source>
        <strain evidence="2 3">CBS 180</strain>
    </source>
</reference>
<protein>
    <submittedName>
        <fullName evidence="2">Uncharacterized protein</fullName>
    </submittedName>
</protein>